<comment type="caution">
    <text evidence="1">The sequence shown here is derived from an EMBL/GenBank/DDBJ whole genome shotgun (WGS) entry which is preliminary data.</text>
</comment>
<protein>
    <submittedName>
        <fullName evidence="1">Uncharacterized protein</fullName>
    </submittedName>
</protein>
<dbReference type="OrthoDB" id="10406952at2759"/>
<evidence type="ECO:0000313" key="1">
    <source>
        <dbReference type="EMBL" id="KAI1897447.1"/>
    </source>
</evidence>
<proteinExistence type="predicted"/>
<organism evidence="1 2">
    <name type="scientific">Albula goreensis</name>
    <dbReference type="NCBI Taxonomy" id="1534307"/>
    <lineage>
        <taxon>Eukaryota</taxon>
        <taxon>Metazoa</taxon>
        <taxon>Chordata</taxon>
        <taxon>Craniata</taxon>
        <taxon>Vertebrata</taxon>
        <taxon>Euteleostomi</taxon>
        <taxon>Actinopterygii</taxon>
        <taxon>Neopterygii</taxon>
        <taxon>Teleostei</taxon>
        <taxon>Albuliformes</taxon>
        <taxon>Albulidae</taxon>
        <taxon>Albula</taxon>
    </lineage>
</organism>
<gene>
    <name evidence="1" type="ORF">AGOR_G00083380</name>
</gene>
<evidence type="ECO:0000313" key="2">
    <source>
        <dbReference type="Proteomes" id="UP000829720"/>
    </source>
</evidence>
<sequence length="66" mass="7517">MTKRELKSQAFNLNKTLHTARRVGSKLPQSTNTHLSAFPKLRPSLWKLCVDEIEKRVEAGFPLAEP</sequence>
<dbReference type="EMBL" id="JAERUA010000007">
    <property type="protein sequence ID" value="KAI1897447.1"/>
    <property type="molecule type" value="Genomic_DNA"/>
</dbReference>
<reference evidence="1" key="1">
    <citation type="submission" date="2021-01" db="EMBL/GenBank/DDBJ databases">
        <authorList>
            <person name="Zahm M."/>
            <person name="Roques C."/>
            <person name="Cabau C."/>
            <person name="Klopp C."/>
            <person name="Donnadieu C."/>
            <person name="Jouanno E."/>
            <person name="Lampietro C."/>
            <person name="Louis A."/>
            <person name="Herpin A."/>
            <person name="Echchiki A."/>
            <person name="Berthelot C."/>
            <person name="Parey E."/>
            <person name="Roest-Crollius H."/>
            <person name="Braasch I."/>
            <person name="Postlethwait J."/>
            <person name="Bobe J."/>
            <person name="Montfort J."/>
            <person name="Bouchez O."/>
            <person name="Begum T."/>
            <person name="Mejri S."/>
            <person name="Adams A."/>
            <person name="Chen W.-J."/>
            <person name="Guiguen Y."/>
        </authorList>
    </citation>
    <scope>NUCLEOTIDE SEQUENCE</scope>
    <source>
        <tissue evidence="1">Blood</tissue>
    </source>
</reference>
<accession>A0A8T3DQ66</accession>
<keyword evidence="2" id="KW-1185">Reference proteome</keyword>
<dbReference type="AlphaFoldDB" id="A0A8T3DQ66"/>
<dbReference type="Proteomes" id="UP000829720">
    <property type="component" value="Unassembled WGS sequence"/>
</dbReference>
<name>A0A8T3DQ66_9TELE</name>